<feature type="transmembrane region" description="Helical" evidence="7">
    <location>
        <begin position="62"/>
        <end position="87"/>
    </location>
</feature>
<feature type="transmembrane region" description="Helical" evidence="7">
    <location>
        <begin position="35"/>
        <end position="55"/>
    </location>
</feature>
<name>A0A913ZM34_PATMI</name>
<evidence type="ECO:0000313" key="8">
    <source>
        <dbReference type="EnsemblMetazoa" id="XP_038052126.1"/>
    </source>
</evidence>
<dbReference type="OrthoDB" id="10050321at2759"/>
<dbReference type="AlphaFoldDB" id="A0A913ZM34"/>
<proteinExistence type="inferred from homology"/>
<organism evidence="8 9">
    <name type="scientific">Patiria miniata</name>
    <name type="common">Bat star</name>
    <name type="synonym">Asterina miniata</name>
    <dbReference type="NCBI Taxonomy" id="46514"/>
    <lineage>
        <taxon>Eukaryota</taxon>
        <taxon>Metazoa</taxon>
        <taxon>Echinodermata</taxon>
        <taxon>Eleutherozoa</taxon>
        <taxon>Asterozoa</taxon>
        <taxon>Asteroidea</taxon>
        <taxon>Valvatacea</taxon>
        <taxon>Valvatida</taxon>
        <taxon>Asterinidae</taxon>
        <taxon>Patiria</taxon>
    </lineage>
</organism>
<keyword evidence="3 7" id="KW-1003">Cell membrane</keyword>
<evidence type="ECO:0000256" key="3">
    <source>
        <dbReference type="ARBA" id="ARBA00022475"/>
    </source>
</evidence>
<accession>A0A913ZM34</accession>
<protein>
    <recommendedName>
        <fullName evidence="7">Sodium/potassium-transporting ATPase subunit beta-1-interacting protein</fullName>
        <shortName evidence="7">Na(+)/K(+)-transporting ATPase subunit beta-1-interacting protein</shortName>
    </recommendedName>
</protein>
<evidence type="ECO:0000256" key="5">
    <source>
        <dbReference type="ARBA" id="ARBA00022989"/>
    </source>
</evidence>
<dbReference type="GeneID" id="119724898"/>
<dbReference type="Pfam" id="PF05640">
    <property type="entry name" value="NKAIN"/>
    <property type="match status" value="1"/>
</dbReference>
<evidence type="ECO:0000256" key="4">
    <source>
        <dbReference type="ARBA" id="ARBA00022692"/>
    </source>
</evidence>
<dbReference type="EnsemblMetazoa" id="XM_038196198.1">
    <property type="protein sequence ID" value="XP_038052126.1"/>
    <property type="gene ID" value="LOC119724898"/>
</dbReference>
<dbReference type="RefSeq" id="XP_038052126.1">
    <property type="nucleotide sequence ID" value="XM_038196198.1"/>
</dbReference>
<evidence type="ECO:0000256" key="2">
    <source>
        <dbReference type="ARBA" id="ARBA00006364"/>
    </source>
</evidence>
<evidence type="ECO:0000256" key="7">
    <source>
        <dbReference type="RuleBase" id="RU368041"/>
    </source>
</evidence>
<sequence length="221" mass="24687">MMGCCTARCTLMTICALQMLASVERFVFDMVGFMWTPVLVGVIDIIVILFGMFGIHQYRPKYIYLYGIWHILWIGWNIFIICLYLEAGVLTLEKNGNILSMGTGSDSWWLTHGFGCVVKTRSTTTIVEGTTTVVEDERLSVTGCVLDGRYTEVIHAGVQILLAIVGIIGAILVNVKFAEEEDSFDFIGGFDSNYSSYNSHAQQKESSDVPMQPVYIQRGIH</sequence>
<comment type="subcellular location">
    <subcellularLocation>
        <location evidence="1 7">Cell membrane</location>
        <topology evidence="1 7">Multi-pass membrane protein</topology>
    </subcellularLocation>
</comment>
<dbReference type="Proteomes" id="UP000887568">
    <property type="component" value="Unplaced"/>
</dbReference>
<keyword evidence="5 7" id="KW-1133">Transmembrane helix</keyword>
<keyword evidence="9" id="KW-1185">Reference proteome</keyword>
<evidence type="ECO:0000313" key="9">
    <source>
        <dbReference type="Proteomes" id="UP000887568"/>
    </source>
</evidence>
<dbReference type="InterPro" id="IPR008516">
    <property type="entry name" value="Na/K-Atpase_Interacting"/>
</dbReference>
<dbReference type="PANTHER" id="PTHR13084:SF6">
    <property type="entry name" value="SODIUM_POTASSIUM-TRANSPORTING ATPASE SUBUNIT BETA-1-INTERACTING PROTEIN"/>
    <property type="match status" value="1"/>
</dbReference>
<keyword evidence="6 7" id="KW-0472">Membrane</keyword>
<dbReference type="PANTHER" id="PTHR13084">
    <property type="entry name" value="T-CELL LYMPHOMA BREAKPOINT-ASSOCIATED TARGET 1-RELATED"/>
    <property type="match status" value="1"/>
</dbReference>
<evidence type="ECO:0000256" key="1">
    <source>
        <dbReference type="ARBA" id="ARBA00004651"/>
    </source>
</evidence>
<feature type="transmembrane region" description="Helical" evidence="7">
    <location>
        <begin position="156"/>
        <end position="175"/>
    </location>
</feature>
<reference evidence="8" key="1">
    <citation type="submission" date="2022-11" db="UniProtKB">
        <authorList>
            <consortium name="EnsemblMetazoa"/>
        </authorList>
    </citation>
    <scope>IDENTIFICATION</scope>
</reference>
<dbReference type="GO" id="GO:0002028">
    <property type="term" value="P:regulation of sodium ion transport"/>
    <property type="evidence" value="ECO:0007669"/>
    <property type="project" value="UniProtKB-UniRule"/>
</dbReference>
<keyword evidence="4 7" id="KW-0812">Transmembrane</keyword>
<comment type="similarity">
    <text evidence="2 7">Belongs to the NKAIN family.</text>
</comment>
<dbReference type="OMA" id="DSHMAPD"/>
<dbReference type="GO" id="GO:0005886">
    <property type="term" value="C:plasma membrane"/>
    <property type="evidence" value="ECO:0007669"/>
    <property type="project" value="UniProtKB-SubCell"/>
</dbReference>
<evidence type="ECO:0000256" key="6">
    <source>
        <dbReference type="ARBA" id="ARBA00023136"/>
    </source>
</evidence>